<dbReference type="AlphaFoldDB" id="A0A151ITM8"/>
<dbReference type="Proteomes" id="UP000078492">
    <property type="component" value="Unassembled WGS sequence"/>
</dbReference>
<name>A0A151ITM8_9HYME</name>
<evidence type="ECO:0000313" key="1">
    <source>
        <dbReference type="EMBL" id="KYN10421.1"/>
    </source>
</evidence>
<gene>
    <name evidence="1" type="ORF">ALC57_17438</name>
</gene>
<evidence type="ECO:0000313" key="2">
    <source>
        <dbReference type="Proteomes" id="UP000078492"/>
    </source>
</evidence>
<accession>A0A151ITM8</accession>
<reference evidence="1 2" key="1">
    <citation type="submission" date="2015-09" db="EMBL/GenBank/DDBJ databases">
        <title>Trachymyrmex cornetzi WGS genome.</title>
        <authorList>
            <person name="Nygaard S."/>
            <person name="Hu H."/>
            <person name="Boomsma J."/>
            <person name="Zhang G."/>
        </authorList>
    </citation>
    <scope>NUCLEOTIDE SEQUENCE [LARGE SCALE GENOMIC DNA]</scope>
    <source>
        <strain evidence="1">Tcor2-1</strain>
        <tissue evidence="1">Whole body</tissue>
    </source>
</reference>
<organism evidence="1 2">
    <name type="scientific">Trachymyrmex cornetzi</name>
    <dbReference type="NCBI Taxonomy" id="471704"/>
    <lineage>
        <taxon>Eukaryota</taxon>
        <taxon>Metazoa</taxon>
        <taxon>Ecdysozoa</taxon>
        <taxon>Arthropoda</taxon>
        <taxon>Hexapoda</taxon>
        <taxon>Insecta</taxon>
        <taxon>Pterygota</taxon>
        <taxon>Neoptera</taxon>
        <taxon>Endopterygota</taxon>
        <taxon>Hymenoptera</taxon>
        <taxon>Apocrita</taxon>
        <taxon>Aculeata</taxon>
        <taxon>Formicoidea</taxon>
        <taxon>Formicidae</taxon>
        <taxon>Myrmicinae</taxon>
        <taxon>Trachymyrmex</taxon>
    </lineage>
</organism>
<keyword evidence="2" id="KW-1185">Reference proteome</keyword>
<sequence>MSTPRSSNGRCRGKSTRVNLVWSGKAKHSGGCKLDDIISTSTRVFAGTGTGLLSKRSIHVSISRTS</sequence>
<dbReference type="EMBL" id="KQ981001">
    <property type="protein sequence ID" value="KYN10421.1"/>
    <property type="molecule type" value="Genomic_DNA"/>
</dbReference>
<protein>
    <submittedName>
        <fullName evidence="1">Uncharacterized protein</fullName>
    </submittedName>
</protein>
<proteinExistence type="predicted"/>